<proteinExistence type="predicted"/>
<comment type="caution">
    <text evidence="1">The sequence shown here is derived from an EMBL/GenBank/DDBJ whole genome shotgun (WGS) entry which is preliminary data.</text>
</comment>
<evidence type="ECO:0000313" key="1">
    <source>
        <dbReference type="EMBL" id="KAF8763551.1"/>
    </source>
</evidence>
<keyword evidence="2" id="KW-1185">Reference proteome</keyword>
<accession>A0A8T0E0S7</accession>
<reference evidence="1" key="2">
    <citation type="submission" date="2020-06" db="EMBL/GenBank/DDBJ databases">
        <authorList>
            <person name="Sheffer M."/>
        </authorList>
    </citation>
    <scope>NUCLEOTIDE SEQUENCE</scope>
</reference>
<protein>
    <submittedName>
        <fullName evidence="1">Uncharacterized protein</fullName>
    </submittedName>
</protein>
<evidence type="ECO:0000313" key="2">
    <source>
        <dbReference type="Proteomes" id="UP000807504"/>
    </source>
</evidence>
<sequence>MYIDDDVHKIRNSILAFGIEKKTNTAPIVLTEDQQRTFDPLKLQLLCSNSFVFQQGLQTVVETDASYSSGLGGVLSQEQNESVVSLNMLHVP</sequence>
<dbReference type="EMBL" id="JABXBU010002231">
    <property type="protein sequence ID" value="KAF8763551.1"/>
    <property type="molecule type" value="Genomic_DNA"/>
</dbReference>
<name>A0A8T0E0S7_ARGBR</name>
<gene>
    <name evidence="1" type="ORF">HNY73_021728</name>
</gene>
<organism evidence="1 2">
    <name type="scientific">Argiope bruennichi</name>
    <name type="common">Wasp spider</name>
    <name type="synonym">Aranea bruennichi</name>
    <dbReference type="NCBI Taxonomy" id="94029"/>
    <lineage>
        <taxon>Eukaryota</taxon>
        <taxon>Metazoa</taxon>
        <taxon>Ecdysozoa</taxon>
        <taxon>Arthropoda</taxon>
        <taxon>Chelicerata</taxon>
        <taxon>Arachnida</taxon>
        <taxon>Araneae</taxon>
        <taxon>Araneomorphae</taxon>
        <taxon>Entelegynae</taxon>
        <taxon>Araneoidea</taxon>
        <taxon>Araneidae</taxon>
        <taxon>Argiope</taxon>
    </lineage>
</organism>
<reference evidence="1" key="1">
    <citation type="journal article" date="2020" name="bioRxiv">
        <title>Chromosome-level reference genome of the European wasp spider Argiope bruennichi: a resource for studies on range expansion and evolutionary adaptation.</title>
        <authorList>
            <person name="Sheffer M.M."/>
            <person name="Hoppe A."/>
            <person name="Krehenwinkel H."/>
            <person name="Uhl G."/>
            <person name="Kuss A.W."/>
            <person name="Jensen L."/>
            <person name="Jensen C."/>
            <person name="Gillespie R.G."/>
            <person name="Hoff K.J."/>
            <person name="Prost S."/>
        </authorList>
    </citation>
    <scope>NUCLEOTIDE SEQUENCE</scope>
</reference>
<dbReference type="AlphaFoldDB" id="A0A8T0E0S7"/>
<dbReference type="Proteomes" id="UP000807504">
    <property type="component" value="Unassembled WGS sequence"/>
</dbReference>